<keyword evidence="3" id="KW-1185">Reference proteome</keyword>
<evidence type="ECO:0000313" key="3">
    <source>
        <dbReference type="Proteomes" id="UP001209755"/>
    </source>
</evidence>
<dbReference type="EMBL" id="JAOQNS010000014">
    <property type="protein sequence ID" value="MCW2309715.1"/>
    <property type="molecule type" value="Genomic_DNA"/>
</dbReference>
<evidence type="ECO:0008006" key="4">
    <source>
        <dbReference type="Google" id="ProtNLM"/>
    </source>
</evidence>
<accession>A0ABT3HH37</accession>
<feature type="region of interest" description="Disordered" evidence="1">
    <location>
        <begin position="232"/>
        <end position="259"/>
    </location>
</feature>
<comment type="caution">
    <text evidence="2">The sequence shown here is derived from an EMBL/GenBank/DDBJ whole genome shotgun (WGS) entry which is preliminary data.</text>
</comment>
<protein>
    <recommendedName>
        <fullName evidence="4">Phage protein</fullName>
    </recommendedName>
</protein>
<reference evidence="3" key="1">
    <citation type="submission" date="2023-07" db="EMBL/GenBank/DDBJ databases">
        <title>Genome sequencing of Purple Non-Sulfur Bacteria from various extreme environments.</title>
        <authorList>
            <person name="Mayer M."/>
        </authorList>
    </citation>
    <scope>NUCLEOTIDE SEQUENCE [LARGE SCALE GENOMIC DNA]</scope>
    <source>
        <strain evidence="3">DSM 17935</strain>
    </source>
</reference>
<dbReference type="Proteomes" id="UP001209755">
    <property type="component" value="Unassembled WGS sequence"/>
</dbReference>
<dbReference type="RefSeq" id="WP_264603293.1">
    <property type="nucleotide sequence ID" value="NZ_JAOQNS010000014.1"/>
</dbReference>
<proteinExistence type="predicted"/>
<evidence type="ECO:0000313" key="2">
    <source>
        <dbReference type="EMBL" id="MCW2309715.1"/>
    </source>
</evidence>
<evidence type="ECO:0000256" key="1">
    <source>
        <dbReference type="SAM" id="MobiDB-lite"/>
    </source>
</evidence>
<gene>
    <name evidence="2" type="ORF">M2319_004074</name>
</gene>
<sequence>MGVKAILSSEQFEELTDDNIKDLYRQNDGKYVLDVEGIDNHPKVATLKTAHERSKRSVKALRDAAHGREVDETAIDDDQTKAALEKMRSRYSFLPEDFDQDAFDALQEAAKGKGGQPTEEQLAQMREKLTEKLEKKYADRHAAEIEPLKAEGEELKGAINRYIVDGGLAAAMDAADIDPKHKGVLLPYLKTRGKIRVERDDDGNRTAVVETDMGNVALKEWVSEFAGTDEGKQYVAKPTGPDPRGNNGGRASGKTISRAKFDAMGQSERAKAIKDGMKVVDQA</sequence>
<name>A0ABT3HH37_9HYPH</name>
<organism evidence="2 3">
    <name type="scientific">Rhodobium gokarnense</name>
    <dbReference type="NCBI Taxonomy" id="364296"/>
    <lineage>
        <taxon>Bacteria</taxon>
        <taxon>Pseudomonadati</taxon>
        <taxon>Pseudomonadota</taxon>
        <taxon>Alphaproteobacteria</taxon>
        <taxon>Hyphomicrobiales</taxon>
        <taxon>Rhodobiaceae</taxon>
        <taxon>Rhodobium</taxon>
    </lineage>
</organism>